<dbReference type="OrthoDB" id="408373at2759"/>
<name>A0A0A1T6X5_9HYPO</name>
<evidence type="ECO:0000259" key="1">
    <source>
        <dbReference type="Pfam" id="PF12697"/>
    </source>
</evidence>
<dbReference type="Gene3D" id="3.40.50.1820">
    <property type="entry name" value="alpha/beta hydrolase"/>
    <property type="match status" value="1"/>
</dbReference>
<sequence>MSSSPKPTFVLVPGAWHNASVWDKVSAQLTERGYKCVAITLPSTTGDAAATFLDDVTAARTAIEAETASGNDVIVVVHSYGGLVGVSAVRGFTRKPHSGPASRNATEPHGNVIGVALMATGFAIEGMSMLDGNNGQPPPQWVINEETGFADIVVDARDMMYHDLPEDEGQEWVSKLEKQSVHALQKGGEHVYAGWQDVPCWYLVTEQDHALPPAMQEYLVKMVVGQGADVTQKGVQASHSPMLSRPDETVQFLMDAMEDMVKKDTPVAAATN</sequence>
<dbReference type="STRING" id="1531966.A0A0A1T6X5"/>
<proteinExistence type="predicted"/>
<dbReference type="InterPro" id="IPR000073">
    <property type="entry name" value="AB_hydrolase_1"/>
</dbReference>
<reference evidence="2 3" key="1">
    <citation type="journal article" date="2015" name="Genome Announc.">
        <title>Draft Genome Sequence and Gene Annotation of the Entomopathogenic Fungus Verticillium hemipterigenum.</title>
        <authorList>
            <person name="Horn F."/>
            <person name="Habel A."/>
            <person name="Scharf D.H."/>
            <person name="Dworschak J."/>
            <person name="Brakhage A.A."/>
            <person name="Guthke R."/>
            <person name="Hertweck C."/>
            <person name="Linde J."/>
        </authorList>
    </citation>
    <scope>NUCLEOTIDE SEQUENCE [LARGE SCALE GENOMIC DNA]</scope>
</reference>
<dbReference type="HOGENOM" id="CLU_046066_1_1_1"/>
<dbReference type="EMBL" id="CDHN01000001">
    <property type="protein sequence ID" value="CEJ81910.1"/>
    <property type="molecule type" value="Genomic_DNA"/>
</dbReference>
<organism evidence="2 3">
    <name type="scientific">[Torrubiella] hemipterigena</name>
    <dbReference type="NCBI Taxonomy" id="1531966"/>
    <lineage>
        <taxon>Eukaryota</taxon>
        <taxon>Fungi</taxon>
        <taxon>Dikarya</taxon>
        <taxon>Ascomycota</taxon>
        <taxon>Pezizomycotina</taxon>
        <taxon>Sordariomycetes</taxon>
        <taxon>Hypocreomycetidae</taxon>
        <taxon>Hypocreales</taxon>
        <taxon>Clavicipitaceae</taxon>
        <taxon>Clavicipitaceae incertae sedis</taxon>
        <taxon>'Torrubiella' clade</taxon>
    </lineage>
</organism>
<accession>A0A0A1T6X5</accession>
<keyword evidence="3" id="KW-1185">Reference proteome</keyword>
<dbReference type="SUPFAM" id="SSF53474">
    <property type="entry name" value="alpha/beta-Hydrolases"/>
    <property type="match status" value="1"/>
</dbReference>
<evidence type="ECO:0000313" key="2">
    <source>
        <dbReference type="EMBL" id="CEJ81910.1"/>
    </source>
</evidence>
<protein>
    <recommendedName>
        <fullName evidence="1">AB hydrolase-1 domain-containing protein</fullName>
    </recommendedName>
</protein>
<evidence type="ECO:0000313" key="3">
    <source>
        <dbReference type="Proteomes" id="UP000039046"/>
    </source>
</evidence>
<gene>
    <name evidence="2" type="ORF">VHEMI02009</name>
</gene>
<dbReference type="PANTHER" id="PTHR37017:SF3">
    <property type="entry name" value="AB HYDROLASE-1 DOMAIN-CONTAINING PROTEIN"/>
    <property type="match status" value="1"/>
</dbReference>
<dbReference type="Pfam" id="PF12697">
    <property type="entry name" value="Abhydrolase_6"/>
    <property type="match status" value="1"/>
</dbReference>
<dbReference type="AlphaFoldDB" id="A0A0A1T6X5"/>
<feature type="domain" description="AB hydrolase-1" evidence="1">
    <location>
        <begin position="9"/>
        <end position="251"/>
    </location>
</feature>
<dbReference type="InterPro" id="IPR052897">
    <property type="entry name" value="Sec-Metab_Biosynth_Hydrolase"/>
</dbReference>
<dbReference type="Proteomes" id="UP000039046">
    <property type="component" value="Unassembled WGS sequence"/>
</dbReference>
<dbReference type="InterPro" id="IPR029058">
    <property type="entry name" value="AB_hydrolase_fold"/>
</dbReference>
<dbReference type="PANTHER" id="PTHR37017">
    <property type="entry name" value="AB HYDROLASE-1 DOMAIN-CONTAINING PROTEIN-RELATED"/>
    <property type="match status" value="1"/>
</dbReference>